<feature type="domain" description="AAA" evidence="1">
    <location>
        <begin position="19"/>
        <end position="133"/>
    </location>
</feature>
<dbReference type="AlphaFoldDB" id="F8A9I9"/>
<gene>
    <name evidence="3" type="ordered locus">Thein_1348</name>
</gene>
<dbReference type="SUPFAM" id="SSF52540">
    <property type="entry name" value="P-loop containing nucleoside triphosphate hydrolases"/>
    <property type="match status" value="1"/>
</dbReference>
<dbReference type="InterPro" id="IPR041682">
    <property type="entry name" value="AAA_14"/>
</dbReference>
<dbReference type="Pfam" id="PF13173">
    <property type="entry name" value="AAA_14"/>
    <property type="match status" value="1"/>
</dbReference>
<evidence type="ECO:0000259" key="2">
    <source>
        <dbReference type="Pfam" id="PF13635"/>
    </source>
</evidence>
<reference evidence="4" key="1">
    <citation type="submission" date="2011-04" db="EMBL/GenBank/DDBJ databases">
        <title>The complete genome of Thermodesulfatator indicus DSM 15286.</title>
        <authorList>
            <person name="Lucas S."/>
            <person name="Copeland A."/>
            <person name="Lapidus A."/>
            <person name="Bruce D."/>
            <person name="Goodwin L."/>
            <person name="Pitluck S."/>
            <person name="Peters L."/>
            <person name="Kyrpides N."/>
            <person name="Mavromatis K."/>
            <person name="Pagani I."/>
            <person name="Ivanova N."/>
            <person name="Saunders L."/>
            <person name="Detter J.C."/>
            <person name="Tapia R."/>
            <person name="Han C."/>
            <person name="Land M."/>
            <person name="Hauser L."/>
            <person name="Markowitz V."/>
            <person name="Cheng J.-F."/>
            <person name="Hugenholtz P."/>
            <person name="Woyke T."/>
            <person name="Wu D."/>
            <person name="Spring S."/>
            <person name="Schroeder M."/>
            <person name="Brambilla E."/>
            <person name="Klenk H.-P."/>
            <person name="Eisen J.A."/>
        </authorList>
    </citation>
    <scope>NUCLEOTIDE SEQUENCE [LARGE SCALE GENOMIC DNA]</scope>
    <source>
        <strain evidence="4">DSM 15286 / JCM 11887 / CIR29812</strain>
    </source>
</reference>
<evidence type="ECO:0000313" key="3">
    <source>
        <dbReference type="EMBL" id="AEH45215.1"/>
    </source>
</evidence>
<keyword evidence="4" id="KW-1185">Reference proteome</keyword>
<reference evidence="3 4" key="2">
    <citation type="journal article" date="2012" name="Stand. Genomic Sci.">
        <title>Complete genome sequence of the thermophilic sulfate-reducing ocean bacterium Thermodesulfatator indicus type strain (CIR29812(T)).</title>
        <authorList>
            <person name="Anderson I."/>
            <person name="Saunders E."/>
            <person name="Lapidus A."/>
            <person name="Nolan M."/>
            <person name="Lucas S."/>
            <person name="Tice H."/>
            <person name="Del Rio T.G."/>
            <person name="Cheng J.F."/>
            <person name="Han C."/>
            <person name="Tapia R."/>
            <person name="Goodwin L.A."/>
            <person name="Pitluck S."/>
            <person name="Liolios K."/>
            <person name="Mavromatis K."/>
            <person name="Pagani I."/>
            <person name="Ivanova N."/>
            <person name="Mikhailova N."/>
            <person name="Pati A."/>
            <person name="Chen A."/>
            <person name="Palaniappan K."/>
            <person name="Land M."/>
            <person name="Hauser L."/>
            <person name="Jeffries C.D."/>
            <person name="Chang Y.J."/>
            <person name="Brambilla E.M."/>
            <person name="Rohde M."/>
            <person name="Spring S."/>
            <person name="Goker M."/>
            <person name="Detter J.C."/>
            <person name="Woyke T."/>
            <person name="Bristow J."/>
            <person name="Eisen J.A."/>
            <person name="Markowitz V."/>
            <person name="Hugenholtz P."/>
            <person name="Kyrpides N.C."/>
            <person name="Klenk H.P."/>
        </authorList>
    </citation>
    <scope>NUCLEOTIDE SEQUENCE [LARGE SCALE GENOMIC DNA]</scope>
    <source>
        <strain evidence="4">DSM 15286 / JCM 11887 / CIR29812</strain>
    </source>
</reference>
<dbReference type="HOGENOM" id="CLU_041527_3_0_0"/>
<dbReference type="Proteomes" id="UP000006793">
    <property type="component" value="Chromosome"/>
</dbReference>
<dbReference type="RefSeq" id="WP_013907957.1">
    <property type="nucleotide sequence ID" value="NC_015681.1"/>
</dbReference>
<dbReference type="eggNOG" id="COG1373">
    <property type="taxonomic scope" value="Bacteria"/>
</dbReference>
<proteinExistence type="predicted"/>
<dbReference type="Pfam" id="PF13635">
    <property type="entry name" value="DUF4143"/>
    <property type="match status" value="1"/>
</dbReference>
<protein>
    <submittedName>
        <fullName evidence="3">GTP-binding protein</fullName>
    </submittedName>
</protein>
<sequence>MYKKRLLTERIKRALSFFPVVAIVGARQTGKTTLVKHEFPKRKYFSLDSPEVRALLESDPHGFISAQEDPLTLDEVQKVPAIFESLKSLVDEQREPGRFLLTSSANFLLLKKVSETLAGRIAIFELPGFAVTEAGNYPPPEFLKQCLRENSLPSAPEKAYAKPKLETLICRGSLPPAVLAPDDDLRRLWFENYIATYLERDLRELSQVASLGDFRRLMGLAALRTAQVLNVSELARDAGLAVSTTRNYLQLLEISFQIRRLPPYFAHLGKRLTKAPKLLFRDTGLALTLMAIATKDNELATHPCYPALVETFLVEEIAKLLAYFEPQARLFYYRTHAGAEVDLVIEIGEKLIPIEIKASATVSLKKMAGLKQFLKDFKEKAPFGLVVYQGKEFVKIAPNIALVPWKYII</sequence>
<evidence type="ECO:0000259" key="1">
    <source>
        <dbReference type="Pfam" id="PF13173"/>
    </source>
</evidence>
<name>F8A9I9_THEID</name>
<dbReference type="InParanoid" id="F8A9I9"/>
<dbReference type="PANTHER" id="PTHR43566">
    <property type="entry name" value="CONSERVED PROTEIN"/>
    <property type="match status" value="1"/>
</dbReference>
<dbReference type="STRING" id="667014.Thein_1348"/>
<organism evidence="3 4">
    <name type="scientific">Thermodesulfatator indicus (strain DSM 15286 / JCM 11887 / CIR29812)</name>
    <dbReference type="NCBI Taxonomy" id="667014"/>
    <lineage>
        <taxon>Bacteria</taxon>
        <taxon>Pseudomonadati</taxon>
        <taxon>Thermodesulfobacteriota</taxon>
        <taxon>Thermodesulfobacteria</taxon>
        <taxon>Thermodesulfobacteriales</taxon>
        <taxon>Thermodesulfatatoraceae</taxon>
        <taxon>Thermodesulfatator</taxon>
    </lineage>
</organism>
<evidence type="ECO:0000313" key="4">
    <source>
        <dbReference type="Proteomes" id="UP000006793"/>
    </source>
</evidence>
<dbReference type="EMBL" id="CP002683">
    <property type="protein sequence ID" value="AEH45215.1"/>
    <property type="molecule type" value="Genomic_DNA"/>
</dbReference>
<dbReference type="InterPro" id="IPR025420">
    <property type="entry name" value="DUF4143"/>
</dbReference>
<dbReference type="InterPro" id="IPR027417">
    <property type="entry name" value="P-loop_NTPase"/>
</dbReference>
<dbReference type="PaxDb" id="667014-Thein_1348"/>
<feature type="domain" description="DUF4143" evidence="2">
    <location>
        <begin position="199"/>
        <end position="359"/>
    </location>
</feature>
<dbReference type="OrthoDB" id="9801684at2"/>
<accession>F8A9I9</accession>
<dbReference type="PANTHER" id="PTHR43566:SF2">
    <property type="entry name" value="DUF4143 DOMAIN-CONTAINING PROTEIN"/>
    <property type="match status" value="1"/>
</dbReference>
<dbReference type="KEGG" id="tid:Thein_1348"/>